<keyword evidence="3" id="KW-1185">Reference proteome</keyword>
<dbReference type="GeneTree" id="ENSGT00940000159057"/>
<protein>
    <submittedName>
        <fullName evidence="2">Angel homolog 1 (Drosophila)</fullName>
    </submittedName>
</protein>
<dbReference type="Pfam" id="PF03372">
    <property type="entry name" value="Exo_endo_phos"/>
    <property type="match status" value="1"/>
</dbReference>
<sequence length="385" mass="43136">DFTVMSYNILADDLVQANLDLYAHCPWQALDWNYRCRRILLEIQKWAPDILCLQEVQENHFYQHVYPVLSQLGYSCAYKRRTGNKTDGCATCYRVCRFAEVSVSALEFYRPETKLLDRHNVAIVMLLRPVAPRGPSTEALGPLLCVVNTHLLFNPRRGDVKLAQLAILLAEIDRAVQSQKARGMSCNLIMCGDFNSVPHMPLYQLITTGQLNYQGLPAWKISGQEDLSYRTSYRRLFAPLWPCSLGVSDSCQYSTVAEDLRNRRSQKTGLSPPWIIINGKFFSHILRHGLDLESVYSHVLPTSGLPEVTILHSGGGATVDYIFYNPRRNLVADQGGAGGVLGEGLKLTGCLSLLSEDVLLSMNGLPNLIMPSDHLSLLAEFQMDL</sequence>
<dbReference type="PANTHER" id="PTHR12121">
    <property type="entry name" value="CARBON CATABOLITE REPRESSOR PROTEIN 4"/>
    <property type="match status" value="1"/>
</dbReference>
<organism evidence="2 3">
    <name type="scientific">Tetraodon nigroviridis</name>
    <name type="common">Spotted green pufferfish</name>
    <name type="synonym">Chelonodon nigroviridis</name>
    <dbReference type="NCBI Taxonomy" id="99883"/>
    <lineage>
        <taxon>Eukaryota</taxon>
        <taxon>Metazoa</taxon>
        <taxon>Chordata</taxon>
        <taxon>Craniata</taxon>
        <taxon>Vertebrata</taxon>
        <taxon>Euteleostomi</taxon>
        <taxon>Actinopterygii</taxon>
        <taxon>Neopterygii</taxon>
        <taxon>Teleostei</taxon>
        <taxon>Neoteleostei</taxon>
        <taxon>Acanthomorphata</taxon>
        <taxon>Eupercaria</taxon>
        <taxon>Tetraodontiformes</taxon>
        <taxon>Tetradontoidea</taxon>
        <taxon>Tetraodontidae</taxon>
        <taxon>Tetraodon</taxon>
    </lineage>
</organism>
<dbReference type="Proteomes" id="UP000007303">
    <property type="component" value="Unassembled WGS sequence"/>
</dbReference>
<dbReference type="SUPFAM" id="SSF56219">
    <property type="entry name" value="DNase I-like"/>
    <property type="match status" value="1"/>
</dbReference>
<dbReference type="GO" id="GO:0000175">
    <property type="term" value="F:3'-5'-RNA exonuclease activity"/>
    <property type="evidence" value="ECO:0007669"/>
    <property type="project" value="TreeGrafter"/>
</dbReference>
<evidence type="ECO:0000313" key="3">
    <source>
        <dbReference type="Proteomes" id="UP000007303"/>
    </source>
</evidence>
<accession>H3DJ68</accession>
<dbReference type="Gene3D" id="3.60.10.10">
    <property type="entry name" value="Endonuclease/exonuclease/phosphatase"/>
    <property type="match status" value="1"/>
</dbReference>
<dbReference type="Ensembl" id="ENSTNIT00000020795.1">
    <property type="protein sequence ID" value="ENSTNIP00000020563.1"/>
    <property type="gene ID" value="ENSTNIG00000017422.1"/>
</dbReference>
<dbReference type="HOGENOM" id="CLU_016428_0_2_1"/>
<dbReference type="InterPro" id="IPR036691">
    <property type="entry name" value="Endo/exonu/phosph_ase_sf"/>
</dbReference>
<reference evidence="3" key="1">
    <citation type="journal article" date="2004" name="Nature">
        <title>Genome duplication in the teleost fish Tetraodon nigroviridis reveals the early vertebrate proto-karyotype.</title>
        <authorList>
            <person name="Jaillon O."/>
            <person name="Aury J.-M."/>
            <person name="Brunet F."/>
            <person name="Petit J.-L."/>
            <person name="Stange-Thomann N."/>
            <person name="Mauceli E."/>
            <person name="Bouneau L."/>
            <person name="Fischer C."/>
            <person name="Ozouf-Costaz C."/>
            <person name="Bernot A."/>
            <person name="Nicaud S."/>
            <person name="Jaffe D."/>
            <person name="Fisher S."/>
            <person name="Lutfalla G."/>
            <person name="Dossat C."/>
            <person name="Segurens B."/>
            <person name="Dasilva C."/>
            <person name="Salanoubat M."/>
            <person name="Levy M."/>
            <person name="Boudet N."/>
            <person name="Castellano S."/>
            <person name="Anthouard V."/>
            <person name="Jubin C."/>
            <person name="Castelli V."/>
            <person name="Katinka M."/>
            <person name="Vacherie B."/>
            <person name="Biemont C."/>
            <person name="Skalli Z."/>
            <person name="Cattolico L."/>
            <person name="Poulain J."/>
            <person name="De Berardinis V."/>
            <person name="Cruaud C."/>
            <person name="Duprat S."/>
            <person name="Brottier P."/>
            <person name="Coutanceau J.-P."/>
            <person name="Gouzy J."/>
            <person name="Parra G."/>
            <person name="Lardier G."/>
            <person name="Chapple C."/>
            <person name="McKernan K.J."/>
            <person name="McEwan P."/>
            <person name="Bosak S."/>
            <person name="Kellis M."/>
            <person name="Volff J.-N."/>
            <person name="Guigo R."/>
            <person name="Zody M.C."/>
            <person name="Mesirov J."/>
            <person name="Lindblad-Toh K."/>
            <person name="Birren B."/>
            <person name="Nusbaum C."/>
            <person name="Kahn D."/>
            <person name="Robinson-Rechavi M."/>
            <person name="Laudet V."/>
            <person name="Schachter V."/>
            <person name="Quetier F."/>
            <person name="Saurin W."/>
            <person name="Scarpelli C."/>
            <person name="Wincker P."/>
            <person name="Lander E.S."/>
            <person name="Weissenbach J."/>
            <person name="Roest Crollius H."/>
        </authorList>
    </citation>
    <scope>NUCLEOTIDE SEQUENCE [LARGE SCALE GENOMIC DNA]</scope>
</reference>
<feature type="domain" description="Endonuclease/exonuclease/phosphatase" evidence="1">
    <location>
        <begin position="6"/>
        <end position="374"/>
    </location>
</feature>
<evidence type="ECO:0000313" key="2">
    <source>
        <dbReference type="Ensembl" id="ENSTNIP00000020563.1"/>
    </source>
</evidence>
<dbReference type="PANTHER" id="PTHR12121:SF28">
    <property type="entry name" value="PROTEIN ANGEL HOMOLOG 1"/>
    <property type="match status" value="1"/>
</dbReference>
<dbReference type="FunCoup" id="H3DJ68">
    <property type="interactions" value="143"/>
</dbReference>
<dbReference type="OMA" id="RWITVDY"/>
<dbReference type="InterPro" id="IPR050410">
    <property type="entry name" value="CCR4/nocturin_mRNA_transcr"/>
</dbReference>
<dbReference type="InterPro" id="IPR005135">
    <property type="entry name" value="Endo/exonuclease/phosphatase"/>
</dbReference>
<reference evidence="2" key="3">
    <citation type="submission" date="2025-09" db="UniProtKB">
        <authorList>
            <consortium name="Ensembl"/>
        </authorList>
    </citation>
    <scope>IDENTIFICATION</scope>
</reference>
<name>H3DJ68_TETNG</name>
<proteinExistence type="predicted"/>
<evidence type="ECO:0000259" key="1">
    <source>
        <dbReference type="Pfam" id="PF03372"/>
    </source>
</evidence>
<reference evidence="2" key="2">
    <citation type="submission" date="2025-08" db="UniProtKB">
        <authorList>
            <consortium name="Ensembl"/>
        </authorList>
    </citation>
    <scope>IDENTIFICATION</scope>
</reference>
<dbReference type="InParanoid" id="H3DJ68"/>
<dbReference type="AlphaFoldDB" id="H3DJ68"/>